<evidence type="ECO:0000256" key="3">
    <source>
        <dbReference type="ARBA" id="ARBA00029447"/>
    </source>
</evidence>
<dbReference type="GO" id="GO:0005886">
    <property type="term" value="C:plasma membrane"/>
    <property type="evidence" value="ECO:0007669"/>
    <property type="project" value="TreeGrafter"/>
</dbReference>
<keyword evidence="4" id="KW-0807">Transducer</keyword>
<comment type="caution">
    <text evidence="8">The sequence shown here is derived from an EMBL/GenBank/DDBJ whole genome shotgun (WGS) entry which is preliminary data.</text>
</comment>
<dbReference type="EMBL" id="WNWM01000002">
    <property type="protein sequence ID" value="MUI12293.1"/>
    <property type="molecule type" value="Genomic_DNA"/>
</dbReference>
<evidence type="ECO:0000259" key="6">
    <source>
        <dbReference type="PROSITE" id="PS50111"/>
    </source>
</evidence>
<dbReference type="PROSITE" id="PS50111">
    <property type="entry name" value="CHEMOTAXIS_TRANSDUC_2"/>
    <property type="match status" value="1"/>
</dbReference>
<feature type="transmembrane region" description="Helical" evidence="5">
    <location>
        <begin position="317"/>
        <end position="338"/>
    </location>
</feature>
<sequence length="646" mass="67906">MFAPFLSRLKLSHKFLFLAVLSLAMAAIPGWLYLHEAGKARAAYEAELAGMPAVADVLKGVRLAQQHRGLSAMVLAGGDAEARRAAKQREADAAFDAIDAAVAATGDGELAALRDGARRDWQGVAAAVARKDIAPADSFAVHSSIVLRLMRLQELIGDHYGLSLDPERDTYQLLQATVFQMPVLTEELGKLRARAAVLLTRHEGSPEERFAVSALLARAEDRLAQTMNAFDKAARANPRFAAELGPRMKESADAVRALTRRAGDEVVAAAEITASSDAFFGDATKTIDALFALNDASRAVLHTVFEERIADFERDRALMIAALAVLVGLAGLAGLLVARSVTVPMNRAVLVAQRVAAGDLAGDIDVGPPNEVGQMLRALRDMNESLRGIVGDVRVSVDAISAATADIASGNADLSTRIESQASNLEETAASMEELTATVRQNVEHARNADTLVRAATGVARQGSDAVLRVVSTMGEIDADSRRIVDIIAVIDGIAFQTNILALNAAVEAARAGEQGRGFAVVAGEVRTLAQRSAAAAREIKALIDASVAKVGAGNALAGSAGEAMAKILDSVQRVAGLVQDISQASSEQSSGIEQVNIAITQIDDVTQHNAALVEQTAAASASLEEQGRALVRTMSVFRLEPASAR</sequence>
<evidence type="ECO:0000313" key="9">
    <source>
        <dbReference type="Proteomes" id="UP000431684"/>
    </source>
</evidence>
<dbReference type="PANTHER" id="PTHR43531">
    <property type="entry name" value="PROTEIN ICFG"/>
    <property type="match status" value="1"/>
</dbReference>
<dbReference type="AlphaFoldDB" id="A0A6I3XDL0"/>
<dbReference type="SMART" id="SM00304">
    <property type="entry name" value="HAMP"/>
    <property type="match status" value="1"/>
</dbReference>
<dbReference type="PRINTS" id="PR00260">
    <property type="entry name" value="CHEMTRNSDUCR"/>
</dbReference>
<keyword evidence="5" id="KW-0472">Membrane</keyword>
<proteinExistence type="inferred from homology"/>
<dbReference type="Proteomes" id="UP000431684">
    <property type="component" value="Unassembled WGS sequence"/>
</dbReference>
<dbReference type="InterPro" id="IPR003660">
    <property type="entry name" value="HAMP_dom"/>
</dbReference>
<dbReference type="InterPro" id="IPR004089">
    <property type="entry name" value="MCPsignal_dom"/>
</dbReference>
<dbReference type="CDD" id="cd06225">
    <property type="entry name" value="HAMP"/>
    <property type="match status" value="1"/>
</dbReference>
<dbReference type="PROSITE" id="PS50885">
    <property type="entry name" value="HAMP"/>
    <property type="match status" value="1"/>
</dbReference>
<feature type="domain" description="HAMP" evidence="7">
    <location>
        <begin position="339"/>
        <end position="391"/>
    </location>
</feature>
<dbReference type="OrthoDB" id="343520at2"/>
<keyword evidence="2" id="KW-0488">Methylation</keyword>
<comment type="subcellular location">
    <subcellularLocation>
        <location evidence="1">Membrane</location>
    </subcellularLocation>
</comment>
<accession>A0A6I3XDL0</accession>
<gene>
    <name evidence="8" type="ORF">GJV26_07350</name>
</gene>
<dbReference type="InterPro" id="IPR051310">
    <property type="entry name" value="MCP_chemotaxis"/>
</dbReference>
<dbReference type="Pfam" id="PF00015">
    <property type="entry name" value="MCPsignal"/>
    <property type="match status" value="1"/>
</dbReference>
<comment type="similarity">
    <text evidence="3">Belongs to the methyl-accepting chemotaxis (MCP) protein family.</text>
</comment>
<dbReference type="SMART" id="SM00283">
    <property type="entry name" value="MA"/>
    <property type="match status" value="1"/>
</dbReference>
<evidence type="ECO:0000256" key="1">
    <source>
        <dbReference type="ARBA" id="ARBA00004370"/>
    </source>
</evidence>
<evidence type="ECO:0000256" key="4">
    <source>
        <dbReference type="PROSITE-ProRule" id="PRU00284"/>
    </source>
</evidence>
<dbReference type="GO" id="GO:0004888">
    <property type="term" value="F:transmembrane signaling receptor activity"/>
    <property type="evidence" value="ECO:0007669"/>
    <property type="project" value="InterPro"/>
</dbReference>
<dbReference type="InterPro" id="IPR004090">
    <property type="entry name" value="Chemotax_Me-accpt_rcpt"/>
</dbReference>
<dbReference type="SUPFAM" id="SSF58104">
    <property type="entry name" value="Methyl-accepting chemotaxis protein (MCP) signaling domain"/>
    <property type="match status" value="1"/>
</dbReference>
<feature type="domain" description="Methyl-accepting transducer" evidence="6">
    <location>
        <begin position="396"/>
        <end position="625"/>
    </location>
</feature>
<keyword evidence="9" id="KW-1185">Reference proteome</keyword>
<keyword evidence="5" id="KW-0812">Transmembrane</keyword>
<evidence type="ECO:0000313" key="8">
    <source>
        <dbReference type="EMBL" id="MUI12293.1"/>
    </source>
</evidence>
<evidence type="ECO:0000256" key="2">
    <source>
        <dbReference type="ARBA" id="ARBA00022481"/>
    </source>
</evidence>
<dbReference type="FunFam" id="1.10.287.950:FF:000001">
    <property type="entry name" value="Methyl-accepting chemotaxis sensory transducer"/>
    <property type="match status" value="1"/>
</dbReference>
<dbReference type="PANTHER" id="PTHR43531:SF14">
    <property type="entry name" value="METHYL-ACCEPTING CHEMOTAXIS PROTEIN I-RELATED"/>
    <property type="match status" value="1"/>
</dbReference>
<evidence type="ECO:0000256" key="5">
    <source>
        <dbReference type="SAM" id="Phobius"/>
    </source>
</evidence>
<organism evidence="8 9">
    <name type="scientific">Pseudoduganella dura</name>
    <dbReference type="NCBI Taxonomy" id="321982"/>
    <lineage>
        <taxon>Bacteria</taxon>
        <taxon>Pseudomonadati</taxon>
        <taxon>Pseudomonadota</taxon>
        <taxon>Betaproteobacteria</taxon>
        <taxon>Burkholderiales</taxon>
        <taxon>Oxalobacteraceae</taxon>
        <taxon>Telluria group</taxon>
        <taxon>Pseudoduganella</taxon>
    </lineage>
</organism>
<dbReference type="GO" id="GO:0006935">
    <property type="term" value="P:chemotaxis"/>
    <property type="evidence" value="ECO:0007669"/>
    <property type="project" value="InterPro"/>
</dbReference>
<dbReference type="CDD" id="cd11386">
    <property type="entry name" value="MCP_signal"/>
    <property type="match status" value="1"/>
</dbReference>
<keyword evidence="5" id="KW-1133">Transmembrane helix</keyword>
<dbReference type="Gene3D" id="1.10.287.950">
    <property type="entry name" value="Methyl-accepting chemotaxis protein"/>
    <property type="match status" value="1"/>
</dbReference>
<reference evidence="8 9" key="1">
    <citation type="submission" date="2019-11" db="EMBL/GenBank/DDBJ databases">
        <title>Draft Genome Sequences of Six Type Strains of the Genus Massilia.</title>
        <authorList>
            <person name="Miess H."/>
            <person name="Frediansyah A."/>
            <person name="Goeker M."/>
            <person name="Gross H."/>
        </authorList>
    </citation>
    <scope>NUCLEOTIDE SEQUENCE [LARGE SCALE GENOMIC DNA]</scope>
    <source>
        <strain evidence="8 9">DSM 17513</strain>
    </source>
</reference>
<dbReference type="Pfam" id="PF00672">
    <property type="entry name" value="HAMP"/>
    <property type="match status" value="1"/>
</dbReference>
<dbReference type="GO" id="GO:0007165">
    <property type="term" value="P:signal transduction"/>
    <property type="evidence" value="ECO:0007669"/>
    <property type="project" value="UniProtKB-KW"/>
</dbReference>
<name>A0A6I3XDL0_9BURK</name>
<protein>
    <submittedName>
        <fullName evidence="8">HAMP domain-containing protein</fullName>
    </submittedName>
</protein>
<dbReference type="RefSeq" id="WP_155708264.1">
    <property type="nucleotide sequence ID" value="NZ_BMWU01000034.1"/>
</dbReference>
<evidence type="ECO:0000259" key="7">
    <source>
        <dbReference type="PROSITE" id="PS50885"/>
    </source>
</evidence>
<feature type="transmembrane region" description="Helical" evidence="5">
    <location>
        <begin position="15"/>
        <end position="34"/>
    </location>
</feature>